<evidence type="ECO:0000313" key="2">
    <source>
        <dbReference type="Proteomes" id="UP000641025"/>
    </source>
</evidence>
<dbReference type="NCBIfam" id="TIGR02276">
    <property type="entry name" value="beta_rpt_yvtn"/>
    <property type="match status" value="1"/>
</dbReference>
<dbReference type="InterPro" id="IPR011964">
    <property type="entry name" value="YVTN_b-propeller_repeat"/>
</dbReference>
<dbReference type="SUPFAM" id="SSF50974">
    <property type="entry name" value="Nitrous oxide reductase, N-terminal domain"/>
    <property type="match status" value="1"/>
</dbReference>
<comment type="caution">
    <text evidence="1">The sequence shown here is derived from an EMBL/GenBank/DDBJ whole genome shotgun (WGS) entry which is preliminary data.</text>
</comment>
<sequence length="323" mass="33844">MTNPEKRNGQQYLYFSHKTGDSVSVMDTGKDKPKEVTTIKVGVQPEQLVTNRSKTRLYVMNRGSDSISIVDTTTVAMEVIATVALAAEPWAIALDPEDTRIFVSCGPMDAGSIKVIDLTGTKPALRSSTPVGGLLFRGLAVPPDSKRLFVAGGPKDDTINDSLSVYDITGSAPVLIATVEGQNESPEFVYVNPTGSFAIASFRQGGINVFDAAATPPVLLSTVGSGEVNGSALSPDGRLLLMGYAEPAGGEGNYAIYDVSAIPLGTGLFFTSTYAPGPMTFSPDGTRLYMVSGSELVTFDMTMHPPQVANHVTVAGPAGGITI</sequence>
<dbReference type="Pfam" id="PF07676">
    <property type="entry name" value="PD40"/>
    <property type="match status" value="1"/>
</dbReference>
<keyword evidence="2" id="KW-1185">Reference proteome</keyword>
<dbReference type="InterPro" id="IPR015943">
    <property type="entry name" value="WD40/YVTN_repeat-like_dom_sf"/>
</dbReference>
<organism evidence="1 2">
    <name type="scientific">Geomonas propionica</name>
    <dbReference type="NCBI Taxonomy" id="2798582"/>
    <lineage>
        <taxon>Bacteria</taxon>
        <taxon>Pseudomonadati</taxon>
        <taxon>Thermodesulfobacteriota</taxon>
        <taxon>Desulfuromonadia</taxon>
        <taxon>Geobacterales</taxon>
        <taxon>Geobacteraceae</taxon>
        <taxon>Geomonas</taxon>
    </lineage>
</organism>
<dbReference type="Gene3D" id="2.130.10.10">
    <property type="entry name" value="YVTN repeat-like/Quinoprotein amine dehydrogenase"/>
    <property type="match status" value="1"/>
</dbReference>
<reference evidence="1 2" key="1">
    <citation type="submission" date="2020-12" db="EMBL/GenBank/DDBJ databases">
        <title>Geomonas sp. Red259, isolated from paddy soil.</title>
        <authorList>
            <person name="Xu Z."/>
            <person name="Zhang Z."/>
            <person name="Masuda Y."/>
            <person name="Itoh H."/>
            <person name="Senoo K."/>
        </authorList>
    </citation>
    <scope>NUCLEOTIDE SEQUENCE [LARGE SCALE GENOMIC DNA]</scope>
    <source>
        <strain evidence="1 2">Red259</strain>
    </source>
</reference>
<accession>A0ABS0YQ28</accession>
<dbReference type="InterPro" id="IPR051200">
    <property type="entry name" value="Host-pathogen_enzymatic-act"/>
</dbReference>
<dbReference type="Proteomes" id="UP000641025">
    <property type="component" value="Unassembled WGS sequence"/>
</dbReference>
<dbReference type="InterPro" id="IPR011045">
    <property type="entry name" value="N2O_reductase_N"/>
</dbReference>
<dbReference type="RefSeq" id="WP_199394500.1">
    <property type="nucleotide sequence ID" value="NZ_JAEMHK010000004.1"/>
</dbReference>
<name>A0ABS0YQ28_9BACT</name>
<proteinExistence type="predicted"/>
<gene>
    <name evidence="1" type="ORF">JFN90_07545</name>
</gene>
<dbReference type="PANTHER" id="PTHR47197:SF3">
    <property type="entry name" value="DIHYDRO-HEME D1 DEHYDROGENASE"/>
    <property type="match status" value="1"/>
</dbReference>
<dbReference type="InterPro" id="IPR011659">
    <property type="entry name" value="WD40"/>
</dbReference>
<evidence type="ECO:0000313" key="1">
    <source>
        <dbReference type="EMBL" id="MBJ6799988.1"/>
    </source>
</evidence>
<dbReference type="PANTHER" id="PTHR47197">
    <property type="entry name" value="PROTEIN NIRF"/>
    <property type="match status" value="1"/>
</dbReference>
<dbReference type="EMBL" id="JAEMHK010000004">
    <property type="protein sequence ID" value="MBJ6799988.1"/>
    <property type="molecule type" value="Genomic_DNA"/>
</dbReference>
<protein>
    <submittedName>
        <fullName evidence="1">PD40 domain-containing protein</fullName>
    </submittedName>
</protein>